<name>A0A6J6PCS2_9ZZZZ</name>
<evidence type="ECO:0000313" key="2">
    <source>
        <dbReference type="EMBL" id="CAB4797058.1"/>
    </source>
</evidence>
<accession>A0A6J6PCS2</accession>
<proteinExistence type="predicted"/>
<organism evidence="1">
    <name type="scientific">freshwater metagenome</name>
    <dbReference type="NCBI Taxonomy" id="449393"/>
    <lineage>
        <taxon>unclassified sequences</taxon>
        <taxon>metagenomes</taxon>
        <taxon>ecological metagenomes</taxon>
    </lineage>
</organism>
<dbReference type="EMBL" id="CAFBPW010000241">
    <property type="protein sequence ID" value="CAB5039281.1"/>
    <property type="molecule type" value="Genomic_DNA"/>
</dbReference>
<sequence length="299" mass="32796">MHRSSIHQLGNMASARDYIELISLEEEFMLYGFEPNPEFLSVHVAPFPEDSRTPGAGLFGMYLPDSWQAVGILLSGRATHPETHEVLSIDARVRVVVTRSGETCTQLFIDGNMLTEPLGNTLSEQSLPESTEDPIHPAQGLLTDCLHRMLGLPSLGTAPCLGELVVGLWLNDLLQRAMSLDDLDWDSAVALHPGEPGEPGLGPVAPSIETITEATFRAAGQLNWERMRQRAAVGEFQATALAPEEAEWMDATMFGRWVTSAIPDPDAVLRTLRRLGADQISENITQVLHSIRQGRVIIE</sequence>
<gene>
    <name evidence="1" type="ORF">UFOPK2582_00595</name>
    <name evidence="2" type="ORF">UFOPK3046_00310</name>
    <name evidence="3" type="ORF">UFOPK3914_00899</name>
    <name evidence="4" type="ORF">UFOPK4173_01659</name>
</gene>
<dbReference type="EMBL" id="CAFAAQ010000015">
    <property type="protein sequence ID" value="CAB4797058.1"/>
    <property type="molecule type" value="Genomic_DNA"/>
</dbReference>
<dbReference type="EMBL" id="CAEZXS010000052">
    <property type="protein sequence ID" value="CAB4694238.1"/>
    <property type="molecule type" value="Genomic_DNA"/>
</dbReference>
<evidence type="ECO:0000313" key="3">
    <source>
        <dbReference type="EMBL" id="CAB4978689.1"/>
    </source>
</evidence>
<evidence type="ECO:0000313" key="1">
    <source>
        <dbReference type="EMBL" id="CAB4694238.1"/>
    </source>
</evidence>
<dbReference type="EMBL" id="CAFBOG010000068">
    <property type="protein sequence ID" value="CAB4978689.1"/>
    <property type="molecule type" value="Genomic_DNA"/>
</dbReference>
<evidence type="ECO:0000313" key="4">
    <source>
        <dbReference type="EMBL" id="CAB5039281.1"/>
    </source>
</evidence>
<dbReference type="AlphaFoldDB" id="A0A6J6PCS2"/>
<reference evidence="1" key="1">
    <citation type="submission" date="2020-05" db="EMBL/GenBank/DDBJ databases">
        <authorList>
            <person name="Chiriac C."/>
            <person name="Salcher M."/>
            <person name="Ghai R."/>
            <person name="Kavagutti S V."/>
        </authorList>
    </citation>
    <scope>NUCLEOTIDE SEQUENCE</scope>
</reference>
<protein>
    <submittedName>
        <fullName evidence="1">Unannotated protein</fullName>
    </submittedName>
</protein>